<protein>
    <recommendedName>
        <fullName evidence="4">DUF502 domain-containing protein</fullName>
    </recommendedName>
</protein>
<name>A0A9X1HEV3_9FLAO</name>
<reference evidence="2 3" key="1">
    <citation type="journal article" date="2023" name="Antonie Van Leeuwenhoek">
        <title>Flavobacterium potami sp. nov., a multi-metal resistance genes harbouring bacterium isolated from shallow river silt.</title>
        <authorList>
            <person name="Li S."/>
            <person name="Mao S."/>
            <person name="Mu W."/>
            <person name="Guo B."/>
            <person name="Li C."/>
            <person name="Zhu Q."/>
            <person name="Hou X."/>
            <person name="Zhao Y."/>
            <person name="Wei S."/>
            <person name="Liu H."/>
            <person name="Liu A."/>
        </authorList>
    </citation>
    <scope>NUCLEOTIDE SEQUENCE [LARGE SCALE GENOMIC DNA]</scope>
    <source>
        <strain evidence="2 3">17A</strain>
    </source>
</reference>
<keyword evidence="1" id="KW-1133">Transmembrane helix</keyword>
<accession>A0A9X1HEV3</accession>
<dbReference type="EMBL" id="JAINUY010000009">
    <property type="protein sequence ID" value="MBZ4037546.1"/>
    <property type="molecule type" value="Genomic_DNA"/>
</dbReference>
<keyword evidence="1" id="KW-0472">Membrane</keyword>
<gene>
    <name evidence="2" type="ORF">K6T82_22485</name>
</gene>
<evidence type="ECO:0000313" key="2">
    <source>
        <dbReference type="EMBL" id="MBZ4037546.1"/>
    </source>
</evidence>
<dbReference type="AlphaFoldDB" id="A0A9X1HEV3"/>
<keyword evidence="3" id="KW-1185">Reference proteome</keyword>
<comment type="caution">
    <text evidence="2">The sequence shown here is derived from an EMBL/GenBank/DDBJ whole genome shotgun (WGS) entry which is preliminary data.</text>
</comment>
<evidence type="ECO:0000313" key="3">
    <source>
        <dbReference type="Proteomes" id="UP001139366"/>
    </source>
</evidence>
<keyword evidence="1" id="KW-0812">Transmembrane</keyword>
<dbReference type="RefSeq" id="WP_223710982.1">
    <property type="nucleotide sequence ID" value="NZ_JAINUY010000009.1"/>
</dbReference>
<proteinExistence type="predicted"/>
<organism evidence="2 3">
    <name type="scientific">Flavobacterium potami</name>
    <dbReference type="NCBI Taxonomy" id="2872310"/>
    <lineage>
        <taxon>Bacteria</taxon>
        <taxon>Pseudomonadati</taxon>
        <taxon>Bacteroidota</taxon>
        <taxon>Flavobacteriia</taxon>
        <taxon>Flavobacteriales</taxon>
        <taxon>Flavobacteriaceae</taxon>
        <taxon>Flavobacterium</taxon>
    </lineage>
</organism>
<sequence>MKDFFRQAERNFISGALVLLPLIVFFMIIEKVWSFFRTYGEKVAHLLGFDQIFGTAARDIMGGLLLVILFYFSGYLMRLAYLKKFTIWIDDKLMIFLPGYEKNKKIAEEKLSSKLKKNNVDKPVLVKLGNFWQPGLLIEQSSTGGSAAVFVPALPSKDLGQLYVVESSDIKFLEHTSSETFNASIKSFGKGILDFK</sequence>
<evidence type="ECO:0008006" key="4">
    <source>
        <dbReference type="Google" id="ProtNLM"/>
    </source>
</evidence>
<dbReference type="Proteomes" id="UP001139366">
    <property type="component" value="Unassembled WGS sequence"/>
</dbReference>
<evidence type="ECO:0000256" key="1">
    <source>
        <dbReference type="SAM" id="Phobius"/>
    </source>
</evidence>
<feature type="transmembrane region" description="Helical" evidence="1">
    <location>
        <begin position="12"/>
        <end position="36"/>
    </location>
</feature>
<feature type="transmembrane region" description="Helical" evidence="1">
    <location>
        <begin position="56"/>
        <end position="77"/>
    </location>
</feature>